<dbReference type="GO" id="GO:0098542">
    <property type="term" value="P:defense response to other organism"/>
    <property type="evidence" value="ECO:0007669"/>
    <property type="project" value="InterPro"/>
</dbReference>
<sequence length="341" mass="36634">MPTTGIIHTSANGYGLKVGFYKTSCPDAQAIVRLTPLSLLRCFGCTFMAALLGGSSCSMSGSHGLCRFCLVFLLTILFLALLFYLTYRPIKPRYYLTAFSLLLNSSSSASGAGAVVASFELAVKNRNKELGVYHDDLGLSLSLSPFNSSLSATAVVPGFYQGHQRTASKAGFFSPSSSSKGPWAAVANSSAVLRIAVETAVRYKAVAWRSRRHKVSLAAEVAIDREGKKTVEDRIRFHSGAPRVCCDAPFRHSIIAVVLVACAELMLNGRLRAASLAELLQVLTDLVGAINEQWLYQCPTMGSNMTADDVIMQFQTMPQTASAVALWLVKLDCSSFGKSSG</sequence>
<evidence type="ECO:0000256" key="1">
    <source>
        <dbReference type="ARBA" id="ARBA00004370"/>
    </source>
</evidence>
<dbReference type="InterPro" id="IPR044839">
    <property type="entry name" value="NDR1-like"/>
</dbReference>
<dbReference type="Proteomes" id="UP001222027">
    <property type="component" value="Unassembled WGS sequence"/>
</dbReference>
<feature type="transmembrane region" description="Helical" evidence="3">
    <location>
        <begin position="65"/>
        <end position="87"/>
    </location>
</feature>
<dbReference type="EMBL" id="JAQQAF010000005">
    <property type="protein sequence ID" value="KAJ8483605.1"/>
    <property type="molecule type" value="Genomic_DNA"/>
</dbReference>
<gene>
    <name evidence="4" type="ORF">OPV22_016090</name>
</gene>
<dbReference type="AlphaFoldDB" id="A0AAV8QQS9"/>
<feature type="transmembrane region" description="Helical" evidence="3">
    <location>
        <begin position="93"/>
        <end position="119"/>
    </location>
</feature>
<comment type="subcellular location">
    <subcellularLocation>
        <location evidence="1">Membrane</location>
    </subcellularLocation>
</comment>
<evidence type="ECO:0000313" key="4">
    <source>
        <dbReference type="EMBL" id="KAJ8483605.1"/>
    </source>
</evidence>
<evidence type="ECO:0008006" key="6">
    <source>
        <dbReference type="Google" id="ProtNLM"/>
    </source>
</evidence>
<accession>A0AAV8QQS9</accession>
<keyword evidence="3" id="KW-0812">Transmembrane</keyword>
<evidence type="ECO:0000313" key="5">
    <source>
        <dbReference type="Proteomes" id="UP001222027"/>
    </source>
</evidence>
<reference evidence="4 5" key="1">
    <citation type="submission" date="2022-12" db="EMBL/GenBank/DDBJ databases">
        <title>Chromosome-scale assembly of the Ensete ventricosum genome.</title>
        <authorList>
            <person name="Dussert Y."/>
            <person name="Stocks J."/>
            <person name="Wendawek A."/>
            <person name="Woldeyes F."/>
            <person name="Nichols R.A."/>
            <person name="Borrell J.S."/>
        </authorList>
    </citation>
    <scope>NUCLEOTIDE SEQUENCE [LARGE SCALE GENOMIC DNA]</scope>
    <source>
        <strain evidence="5">cv. Maze</strain>
        <tissue evidence="4">Seeds</tissue>
    </source>
</reference>
<name>A0AAV8QQS9_ENSVE</name>
<protein>
    <recommendedName>
        <fullName evidence="6">Late embryogenesis abundant protein LEA-2 subgroup domain-containing protein</fullName>
    </recommendedName>
</protein>
<dbReference type="PANTHER" id="PTHR31415:SF125">
    <property type="entry name" value="HARPIN INDUCING PROTEIN 1-LIKE 9"/>
    <property type="match status" value="1"/>
</dbReference>
<feature type="transmembrane region" description="Helical" evidence="3">
    <location>
        <begin position="30"/>
        <end position="53"/>
    </location>
</feature>
<keyword evidence="5" id="KW-1185">Reference proteome</keyword>
<keyword evidence="3" id="KW-1133">Transmembrane helix</keyword>
<organism evidence="4 5">
    <name type="scientific">Ensete ventricosum</name>
    <name type="common">Abyssinian banana</name>
    <name type="synonym">Musa ensete</name>
    <dbReference type="NCBI Taxonomy" id="4639"/>
    <lineage>
        <taxon>Eukaryota</taxon>
        <taxon>Viridiplantae</taxon>
        <taxon>Streptophyta</taxon>
        <taxon>Embryophyta</taxon>
        <taxon>Tracheophyta</taxon>
        <taxon>Spermatophyta</taxon>
        <taxon>Magnoliopsida</taxon>
        <taxon>Liliopsida</taxon>
        <taxon>Zingiberales</taxon>
        <taxon>Musaceae</taxon>
        <taxon>Ensete</taxon>
    </lineage>
</organism>
<evidence type="ECO:0000256" key="2">
    <source>
        <dbReference type="ARBA" id="ARBA00023136"/>
    </source>
</evidence>
<evidence type="ECO:0000256" key="3">
    <source>
        <dbReference type="SAM" id="Phobius"/>
    </source>
</evidence>
<dbReference type="GO" id="GO:0005886">
    <property type="term" value="C:plasma membrane"/>
    <property type="evidence" value="ECO:0007669"/>
    <property type="project" value="TreeGrafter"/>
</dbReference>
<keyword evidence="2 3" id="KW-0472">Membrane</keyword>
<comment type="caution">
    <text evidence="4">The sequence shown here is derived from an EMBL/GenBank/DDBJ whole genome shotgun (WGS) entry which is preliminary data.</text>
</comment>
<dbReference type="PANTHER" id="PTHR31415">
    <property type="entry name" value="OS05G0367900 PROTEIN"/>
    <property type="match status" value="1"/>
</dbReference>
<proteinExistence type="predicted"/>
<dbReference type="GO" id="GO:0009506">
    <property type="term" value="C:plasmodesma"/>
    <property type="evidence" value="ECO:0007669"/>
    <property type="project" value="TreeGrafter"/>
</dbReference>